<protein>
    <submittedName>
        <fullName evidence="3">SFRICE_006244</fullName>
    </submittedName>
</protein>
<feature type="region of interest" description="Disordered" evidence="2">
    <location>
        <begin position="1377"/>
        <end position="1402"/>
    </location>
</feature>
<feature type="compositionally biased region" description="Polar residues" evidence="2">
    <location>
        <begin position="1283"/>
        <end position="1293"/>
    </location>
</feature>
<feature type="coiled-coil region" evidence="1">
    <location>
        <begin position="179"/>
        <end position="335"/>
    </location>
</feature>
<feature type="region of interest" description="Disordered" evidence="2">
    <location>
        <begin position="1271"/>
        <end position="1301"/>
    </location>
</feature>
<evidence type="ECO:0000256" key="2">
    <source>
        <dbReference type="SAM" id="MobiDB-lite"/>
    </source>
</evidence>
<organism evidence="3">
    <name type="scientific">Spodoptera frugiperda</name>
    <name type="common">Fall armyworm</name>
    <dbReference type="NCBI Taxonomy" id="7108"/>
    <lineage>
        <taxon>Eukaryota</taxon>
        <taxon>Metazoa</taxon>
        <taxon>Ecdysozoa</taxon>
        <taxon>Arthropoda</taxon>
        <taxon>Hexapoda</taxon>
        <taxon>Insecta</taxon>
        <taxon>Pterygota</taxon>
        <taxon>Neoptera</taxon>
        <taxon>Endopterygota</taxon>
        <taxon>Lepidoptera</taxon>
        <taxon>Glossata</taxon>
        <taxon>Ditrysia</taxon>
        <taxon>Noctuoidea</taxon>
        <taxon>Noctuidae</taxon>
        <taxon>Amphipyrinae</taxon>
        <taxon>Spodoptera</taxon>
    </lineage>
</organism>
<feature type="compositionally biased region" description="Polar residues" evidence="2">
    <location>
        <begin position="1317"/>
        <end position="1326"/>
    </location>
</feature>
<evidence type="ECO:0000256" key="1">
    <source>
        <dbReference type="SAM" id="Coils"/>
    </source>
</evidence>
<feature type="region of interest" description="Disordered" evidence="2">
    <location>
        <begin position="981"/>
        <end position="1007"/>
    </location>
</feature>
<dbReference type="SUPFAM" id="SSF48371">
    <property type="entry name" value="ARM repeat"/>
    <property type="match status" value="1"/>
</dbReference>
<reference evidence="3" key="1">
    <citation type="submission" date="2016-07" db="EMBL/GenBank/DDBJ databases">
        <authorList>
            <person name="Bretaudeau A."/>
        </authorList>
    </citation>
    <scope>NUCLEOTIDE SEQUENCE</scope>
    <source>
        <strain evidence="3">Rice</strain>
        <tissue evidence="3">Whole body</tissue>
    </source>
</reference>
<keyword evidence="1" id="KW-0175">Coiled coil</keyword>
<feature type="region of interest" description="Disordered" evidence="2">
    <location>
        <begin position="1317"/>
        <end position="1337"/>
    </location>
</feature>
<evidence type="ECO:0000313" key="3">
    <source>
        <dbReference type="EMBL" id="SOQ45771.1"/>
    </source>
</evidence>
<dbReference type="EMBL" id="ODYU01005169">
    <property type="protein sequence ID" value="SOQ45771.1"/>
    <property type="molecule type" value="Genomic_DNA"/>
</dbReference>
<feature type="coiled-coil region" evidence="1">
    <location>
        <begin position="85"/>
        <end position="126"/>
    </location>
</feature>
<name>A0A2H1VY54_SPOFR</name>
<feature type="compositionally biased region" description="Polar residues" evidence="2">
    <location>
        <begin position="1559"/>
        <end position="1578"/>
    </location>
</feature>
<proteinExistence type="predicted"/>
<accession>A0A2H1VY54</accession>
<dbReference type="InterPro" id="IPR016024">
    <property type="entry name" value="ARM-type_fold"/>
</dbReference>
<feature type="region of interest" description="Disordered" evidence="2">
    <location>
        <begin position="1515"/>
        <end position="1578"/>
    </location>
</feature>
<gene>
    <name evidence="3" type="ORF">SFRICE_006244</name>
</gene>
<sequence>MSASFEDTVFDFDLNFLNQPTTSNTEQDTQTRLEKLRRSIIYLKKKVVFADAAVCRYKTARHYARVLENNQLYSNEGCKQHLIEIRNFIDKVGKLETENRQLEERIKEKNKEIGDLQNKYEALEKTGNQIQLLLKEKSKQPDPPKAISNVDKDKKKDNCKSCNKNQLKYDILDKEVETLRKDNNRLSWLERDNEKLRKENARIPSLAQEILDLRKEVSDLATPDAINDGIKKATAKIQYLQKEIDELLKENSKIGKLEKEIEVLRAENAKAKNFEKEIAKLHRETAKIPKLKLENDILRKECTKIANLEKEVSVLSVKNAKLANLERLHKNLCDELVKVPYKGKELENLLSRFNLAVTPIGTPQKQGKHNSVHNDTSEVDDIEGAEDNVVPSTPVRTAADKQAGLVKSAPEPRLSTDDDITEVVDVDTGHRTSLNNSNIETPSKSIVQMKDSVITSTVPVIVYNESQSLHRNKNTNENLHTQSVSIVSKCVPKDMTSPNHSEDHTPSKSEVKENVLRATVPTIVYNQNLDVSCKKVEVQGHNDQIERIHNYNLFKDKTQVPTIMFNDNNICFDENVVESQEYDTQKVSTAPKCVPNNNTPIPTMSDQIATSKVQCQKSVITEVNTIVYNQCMNVDHPSNDNPVEPQGHDGHGTHRSTQIARERESLELNNSKVRESRIELELEKIFSNMKMSFNAVTPIPKTPTRVTEERIITNPTEKLLKCMMLSDKSDKLLLKLKEHMHCHTKELFCQSNPRFALQTHIFESESRTAKYKIDKLIQCFEAILRSKEILSEDSVDVQPNLQISELPLYNKENNLDSITNKRLPERDVDSFPEDMENIHAVTDLGDDPDLCDNTSLFDDTEVMQEEIHISQNHQEDLSEPLSENVTESSATQLPEKDIIILHNLQDENRLSQISKPVTVDRKQERSTVKNKMYKASDSVRRSNITTQKKKRITRGVKNVTSKKHTQLDKLKKRLQPKYKIRRESPLLQKSNLKPKPMPPTKKTVSANDTSVSLNNKDVYEKAVKVMAEINSQKSKMLKSPPVRRKSMLSPTHKMSMEDEIDIVPNSPPRITRAMSLKLSGLDIDTDISYDKVPMTSPKNTQPLTSPKLRNSLNKEAGQNVNEITSPTTCKGTLLLAVDRSGDNVPNSTPKHTECPLSSKLNDSVQTEIDDSEEIVPTSPVEDPKTQFTFNTETSSGDKVPCSPPKELKTFTVLESTMEIEVNSSCGGIISNLPPKELQTPKSTVQVKMNNDDKMPNEKRVNINVDIVSDSPVEVPTTSRRKSATQIDNNNCDKGQNPPTTTLLTTRRKSALQTEITVSGNKEQNLVSGEADTPGPARRKSVVQFELNTNGDKVTNSLNKDPKTSLSTRRKSCLEIEINKESDKVQSSPPQEPKTPLSPRLRSSVRTDIHNEANKVLYSPPKVTKTPLSPRLRSFTQNECYSSNSPPKQTKALLSPRSRNIIQDDLDQIPQKILITPRTKRKISELFDNCAVVLTKDETLLDSVANKNLVLEKAQEETESQTVRAARRKRRSSSDEPLVQPKRILRSSGQKGESDRKSGENTNSIESTSKLQQSPKPTTQKIVTYDDLDMWSDDDHQELAKLQELVPNKESVTTNDVNTEICHPKESILCCMIEKYGVDSVKPFAKKPSDYAIKQLCEKIEKEITTISELPMNETKNAMNKLVADLRKTNHKLFITAMMKYLTKPERKQELFGKISLTAAPAMTKAEQILLYVVAQLKNHWPIDIVDAILSNIEYTLFRLNRTPEFDVIESMSHFYALLCRYIGAKSRLRLFILDAMYCIQYKSVPLIKQCIEIWMHIIPLAHMGIAKNPLVTCLVYLLHFYKCDDKLNRVQDIRNILSRKYFYQITDWNETKILEMFKNCIKDLKDIPIDKKTLRLALIILAKRHGPRWCQNNIIKNLLQPMIEKEGVSDNVKEFCVSMIGPLMKPYPVDMKIYCEIAMNQLTDILKNNPSPKMEEAAITSMLFINRHNQDSINKILLTRKMKPLSPDLEKTLCDYVKTKPLKVWKKHLSVIARVT</sequence>